<dbReference type="EMBL" id="JASCTH010000019">
    <property type="protein sequence ID" value="MDI6102364.1"/>
    <property type="molecule type" value="Genomic_DNA"/>
</dbReference>
<accession>A0ABT6WRL9</accession>
<evidence type="ECO:0000313" key="3">
    <source>
        <dbReference type="Proteomes" id="UP001241758"/>
    </source>
</evidence>
<dbReference type="Proteomes" id="UP001241758">
    <property type="component" value="Unassembled WGS sequence"/>
</dbReference>
<dbReference type="Pfam" id="PF14417">
    <property type="entry name" value="MEDS"/>
    <property type="match status" value="1"/>
</dbReference>
<name>A0ABT6WRL9_9ACTN</name>
<dbReference type="CDD" id="cd07043">
    <property type="entry name" value="STAS_anti-anti-sigma_factors"/>
    <property type="match status" value="1"/>
</dbReference>
<sequence length="286" mass="30394">MIEAGMLDRLRPGDHACVVIGDDETRVRCLATYISAGLRESDRILYLGPDPDGLAGDLVAAGVNAHPALARGQLVMATPEQAYLASGTFDPEVTMAGWRTEAGRAQADGYRGLRAIGDMSWAARPVPGADDLAWYEANVNRVFADGGAMAICVYDRRLFSAIDMERVNRAHPASVEPGADPEEDPALRFIRTFDPPGVRLRGEADLSNRQALRAVLERLADDTPADGRPLTVDVSELAFADAAAMRILMAAAGASRVRVTGSSPSLRRLLAFHGADAVAGLTVEAA</sequence>
<proteinExistence type="predicted"/>
<evidence type="ECO:0000259" key="1">
    <source>
        <dbReference type="PROSITE" id="PS50801"/>
    </source>
</evidence>
<reference evidence="2 3" key="1">
    <citation type="submission" date="2023-05" db="EMBL/GenBank/DDBJ databases">
        <title>Actinoplanes sp. NEAU-A12 genome sequencing.</title>
        <authorList>
            <person name="Wang Z.-S."/>
        </authorList>
    </citation>
    <scope>NUCLEOTIDE SEQUENCE [LARGE SCALE GENOMIC DNA]</scope>
    <source>
        <strain evidence="2 3">NEAU-A12</strain>
    </source>
</reference>
<gene>
    <name evidence="2" type="ORF">QLQ12_27470</name>
</gene>
<comment type="caution">
    <text evidence="2">The sequence shown here is derived from an EMBL/GenBank/DDBJ whole genome shotgun (WGS) entry which is preliminary data.</text>
</comment>
<dbReference type="Gene3D" id="3.30.750.24">
    <property type="entry name" value="STAS domain"/>
    <property type="match status" value="1"/>
</dbReference>
<keyword evidence="3" id="KW-1185">Reference proteome</keyword>
<protein>
    <submittedName>
        <fullName evidence="2">MEDS domain-containing protein</fullName>
    </submittedName>
</protein>
<dbReference type="InterPro" id="IPR002645">
    <property type="entry name" value="STAS_dom"/>
</dbReference>
<dbReference type="Pfam" id="PF13466">
    <property type="entry name" value="STAS_2"/>
    <property type="match status" value="1"/>
</dbReference>
<dbReference type="InterPro" id="IPR025847">
    <property type="entry name" value="MEDS_domain"/>
</dbReference>
<evidence type="ECO:0000313" key="2">
    <source>
        <dbReference type="EMBL" id="MDI6102364.1"/>
    </source>
</evidence>
<dbReference type="SUPFAM" id="SSF52091">
    <property type="entry name" value="SpoIIaa-like"/>
    <property type="match status" value="1"/>
</dbReference>
<dbReference type="PROSITE" id="PS50801">
    <property type="entry name" value="STAS"/>
    <property type="match status" value="1"/>
</dbReference>
<organism evidence="2 3">
    <name type="scientific">Actinoplanes sandaracinus</name>
    <dbReference type="NCBI Taxonomy" id="3045177"/>
    <lineage>
        <taxon>Bacteria</taxon>
        <taxon>Bacillati</taxon>
        <taxon>Actinomycetota</taxon>
        <taxon>Actinomycetes</taxon>
        <taxon>Micromonosporales</taxon>
        <taxon>Micromonosporaceae</taxon>
        <taxon>Actinoplanes</taxon>
    </lineage>
</organism>
<dbReference type="InterPro" id="IPR036513">
    <property type="entry name" value="STAS_dom_sf"/>
</dbReference>
<feature type="domain" description="STAS" evidence="1">
    <location>
        <begin position="198"/>
        <end position="286"/>
    </location>
</feature>
<dbReference type="RefSeq" id="WP_282763399.1">
    <property type="nucleotide sequence ID" value="NZ_JASCTH010000019.1"/>
</dbReference>
<dbReference type="InterPro" id="IPR058548">
    <property type="entry name" value="MlaB-like_STAS"/>
</dbReference>